<organism evidence="1 2">
    <name type="scientific">Algoriphagus yeomjeoni</name>
    <dbReference type="NCBI Taxonomy" id="291403"/>
    <lineage>
        <taxon>Bacteria</taxon>
        <taxon>Pseudomonadati</taxon>
        <taxon>Bacteroidota</taxon>
        <taxon>Cytophagia</taxon>
        <taxon>Cytophagales</taxon>
        <taxon>Cyclobacteriaceae</taxon>
        <taxon>Algoriphagus</taxon>
    </lineage>
</organism>
<protein>
    <submittedName>
        <fullName evidence="1">Uncharacterized protein DUF4221</fullName>
    </submittedName>
</protein>
<dbReference type="Proteomes" id="UP000249610">
    <property type="component" value="Unassembled WGS sequence"/>
</dbReference>
<accession>A0A327PS35</accession>
<comment type="caution">
    <text evidence="1">The sequence shown here is derived from an EMBL/GenBank/DDBJ whole genome shotgun (WGS) entry which is preliminary data.</text>
</comment>
<dbReference type="EMBL" id="QLLK01000001">
    <property type="protein sequence ID" value="RAI95175.1"/>
    <property type="molecule type" value="Genomic_DNA"/>
</dbReference>
<dbReference type="RefSeq" id="WP_111609860.1">
    <property type="nucleotide sequence ID" value="NZ_QLLK01000001.1"/>
</dbReference>
<proteinExistence type="predicted"/>
<dbReference type="InterPro" id="IPR025316">
    <property type="entry name" value="DUF4221"/>
</dbReference>
<dbReference type="Pfam" id="PF13970">
    <property type="entry name" value="DUF4221"/>
    <property type="match status" value="1"/>
</dbReference>
<reference evidence="1 2" key="1">
    <citation type="submission" date="2018-06" db="EMBL/GenBank/DDBJ databases">
        <title>Genomic Encyclopedia of Archaeal and Bacterial Type Strains, Phase II (KMG-II): from individual species to whole genera.</title>
        <authorList>
            <person name="Goeker M."/>
        </authorList>
    </citation>
    <scope>NUCLEOTIDE SEQUENCE [LARGE SCALE GENOMIC DNA]</scope>
    <source>
        <strain evidence="1 2">DSM 23446</strain>
    </source>
</reference>
<name>A0A327PS35_9BACT</name>
<evidence type="ECO:0000313" key="2">
    <source>
        <dbReference type="Proteomes" id="UP000249610"/>
    </source>
</evidence>
<gene>
    <name evidence="1" type="ORF">LV83_00426</name>
</gene>
<sequence length="380" mass="42978">MKKLLLILSLVFLAGCGEKGSSENTNPDNFLEDLTYSVDTVLVDSGDDLINLRNGLNFGTVNSQKSKLYIFDRTNQILQTIDLDRLQLEESTQFEKEGPNGTGQYVSSIQSLSDERLLIVSYQNNGIFSLKGEKEVSIKLESSKIDSLTVELEPNAAQNLLVTQNREKIFAIPGTFWEGERRFLIAKIPDLSGRVIRLPELDQISKFTILYHSNEGSTAYLPEIGLSEIDGNVILWNSVTSSIYIIDPQTESISEKSFPHKLVPAKKEEAVQQKVNSMEEFQTEMGKVSSQIHFNELLWDDSREQYFRFGNIKPTDNGGASSRGLDIFLFAYDRNLNLIGEQKMVSLNYVPDFPFFKDGKLYSYVNVEDELGFAVFTFDF</sequence>
<dbReference type="OrthoDB" id="833511at2"/>
<dbReference type="AlphaFoldDB" id="A0A327PS35"/>
<dbReference type="PROSITE" id="PS51257">
    <property type="entry name" value="PROKAR_LIPOPROTEIN"/>
    <property type="match status" value="1"/>
</dbReference>
<keyword evidence="2" id="KW-1185">Reference proteome</keyword>
<evidence type="ECO:0000313" key="1">
    <source>
        <dbReference type="EMBL" id="RAI95175.1"/>
    </source>
</evidence>